<evidence type="ECO:0000259" key="14">
    <source>
        <dbReference type="Pfam" id="PF10536"/>
    </source>
</evidence>
<sequence>MAAANAGRIDYTQPGPIDDSVLTQQATHRSEAIWNGRVKHSTKTVTWSITCRSRSSEFSKQPPMVDDRVRNIITTVGLEGLLWVPGREIDNGLITALVERWRPETHTFHMPHGEVTITLQDVEVLLGLPVDEDSHQPPFGGSCYPLPPDAEEDQLHKYARCYILALLGDTIFMDKSGNRVHLMWVQQLEDLHNPRRYNWGSACLAWLYRELCRASEDTSQIGGCLLLLQYWAWARFPYLCPTVERGPPVGAYGPPVRGPLSLKWLWVPNKKNRPAHIFRDRYREQLASMLPDQVVWQPYEAHFDDLPPWCVAGRAVWTTTVPLVCFHLVEKHTPDRVVRQFGMIQAIPRAVNTDKVLHGIDLRGKIGVNWMQKHAAHILEWGNRFDRRCEAVLGDMPPEHEYHDWFKRVTRRFIDRPGAVVTLLLLPTPDPSASTPHASASRTIPSSTPHPSPTVTIPSPNPHSAPTPTIPSPSPHPAPTPTIPSPTPHPSSCPTIPPPTPLPCSGSDVRPPTPQSFLQLSPIPSFDLGTPPDMQQKPPSHSSFSTPSSAIDQPHVQAEQAVGLPTTAEGRPKRISKAPPCGTGGHKHGHNVGPEASDEGHARPPPHYTRRRKIQKRKDGWKSRWVLSDWKRAEGKAGTFKYTAGKWSADPDDKGIQTYNDAKHYAISAKIPEFSNQNRTLVVQYSIKFEQDIECGGGYIKLLSGYVNQKKFGGDTPYSFMFGPDICGTQTKKLHVILSYQGQNYPLKKDLQCETDKLTHFYTFILRPDASYSVLVDNREWDSGSMYSDWDILPPRKIKDVKAKRPADWDDREYINDPNDVNPEGYDSIPAEIPDRKAKEPDDWDDEEDGVWKPPKIPNPAYKGPWKRKRIKNPNYKGKWKTPWIDNPEFEDDPDLYVLKPIKYVGIEVWQVKAGSVYDNILICDDPEYAKQVVEEIFANREIEKEALEEAEKERRAREEEEANRAREDGERRKRERDRRYGDRRRRRLLLLNVSNNKLKSLPESIGSCFSLEELQANGGDSITCSGYYCSYLNVRDKPRGGEVLLGEHNVLPNYFEQNQVIKWMLSKGQGTTLGTYGQLIRALDMDHRAEEAHKGIDGARVEKILDLASITLNKKSVPGDKSALVPGGIRIGSPAMTTRGFTEKEFVPTADFIHESVQITLEAKRLVSGSKLQDFLKFVAAADFPLLDNMLNMLNLFSINNIFLFARMHD</sequence>
<name>A0A7N2MGZ4_QUELO</name>
<evidence type="ECO:0000256" key="3">
    <source>
        <dbReference type="ARBA" id="ARBA00022723"/>
    </source>
</evidence>
<dbReference type="GO" id="GO:0051082">
    <property type="term" value="F:unfolded protein binding"/>
    <property type="evidence" value="ECO:0007669"/>
    <property type="project" value="InterPro"/>
</dbReference>
<dbReference type="GO" id="GO:0005789">
    <property type="term" value="C:endoplasmic reticulum membrane"/>
    <property type="evidence" value="ECO:0007669"/>
    <property type="project" value="TreeGrafter"/>
</dbReference>
<evidence type="ECO:0000256" key="5">
    <source>
        <dbReference type="ARBA" id="ARBA00022734"/>
    </source>
</evidence>
<keyword evidence="8" id="KW-0862">Zinc</keyword>
<dbReference type="InterPro" id="IPR015424">
    <property type="entry name" value="PyrdxlP-dep_Trfase"/>
</dbReference>
<evidence type="ECO:0000256" key="7">
    <source>
        <dbReference type="ARBA" id="ARBA00022824"/>
    </source>
</evidence>
<evidence type="ECO:0000256" key="8">
    <source>
        <dbReference type="ARBA" id="ARBA00022833"/>
    </source>
</evidence>
<dbReference type="InterPro" id="IPR018124">
    <property type="entry name" value="Calret/calnex_CS"/>
</dbReference>
<dbReference type="Gene3D" id="2.10.250.10">
    <property type="entry name" value="Calreticulin/calnexin, P domain"/>
    <property type="match status" value="1"/>
</dbReference>
<dbReference type="GO" id="GO:0005509">
    <property type="term" value="F:calcium ion binding"/>
    <property type="evidence" value="ECO:0007669"/>
    <property type="project" value="InterPro"/>
</dbReference>
<evidence type="ECO:0000256" key="9">
    <source>
        <dbReference type="ARBA" id="ARBA00022837"/>
    </source>
</evidence>
<organism evidence="15 16">
    <name type="scientific">Quercus lobata</name>
    <name type="common">Valley oak</name>
    <dbReference type="NCBI Taxonomy" id="97700"/>
    <lineage>
        <taxon>Eukaryota</taxon>
        <taxon>Viridiplantae</taxon>
        <taxon>Streptophyta</taxon>
        <taxon>Embryophyta</taxon>
        <taxon>Tracheophyta</taxon>
        <taxon>Spermatophyta</taxon>
        <taxon>Magnoliopsida</taxon>
        <taxon>eudicotyledons</taxon>
        <taxon>Gunneridae</taxon>
        <taxon>Pentapetalae</taxon>
        <taxon>rosids</taxon>
        <taxon>fabids</taxon>
        <taxon>Fagales</taxon>
        <taxon>Fagaceae</taxon>
        <taxon>Quercus</taxon>
    </lineage>
</organism>
<comment type="similarity">
    <text evidence="2">Belongs to the calreticulin family.</text>
</comment>
<dbReference type="Pfam" id="PF00262">
    <property type="entry name" value="Calreticulin"/>
    <property type="match status" value="2"/>
</dbReference>
<keyword evidence="16" id="KW-1185">Reference proteome</keyword>
<dbReference type="EnsemblPlants" id="QL09p008289:mrna">
    <property type="protein sequence ID" value="QL09p008289:mrna"/>
    <property type="gene ID" value="QL09p008289"/>
</dbReference>
<feature type="compositionally biased region" description="Low complexity" evidence="12">
    <location>
        <begin position="538"/>
        <end position="549"/>
    </location>
</feature>
<evidence type="ECO:0000256" key="2">
    <source>
        <dbReference type="ARBA" id="ARBA00010983"/>
    </source>
</evidence>
<evidence type="ECO:0008006" key="17">
    <source>
        <dbReference type="Google" id="ProtNLM"/>
    </source>
</evidence>
<evidence type="ECO:0000313" key="15">
    <source>
        <dbReference type="EnsemblPlants" id="QL09p008289:mrna"/>
    </source>
</evidence>
<protein>
    <recommendedName>
        <fullName evidence="17">Aminotransferase-like plant mobile domain-containing protein</fullName>
    </recommendedName>
</protein>
<evidence type="ECO:0000256" key="11">
    <source>
        <dbReference type="PIRSR" id="PIRSR601580-3"/>
    </source>
</evidence>
<dbReference type="InterPro" id="IPR039429">
    <property type="entry name" value="SHMT-like_dom"/>
</dbReference>
<dbReference type="AlphaFoldDB" id="A0A7N2MGZ4"/>
<dbReference type="GO" id="GO:0036503">
    <property type="term" value="P:ERAD pathway"/>
    <property type="evidence" value="ECO:0007669"/>
    <property type="project" value="TreeGrafter"/>
</dbReference>
<evidence type="ECO:0000256" key="12">
    <source>
        <dbReference type="SAM" id="MobiDB-lite"/>
    </source>
</evidence>
<dbReference type="Gene3D" id="3.90.1150.10">
    <property type="entry name" value="Aspartate Aminotransferase, domain 1"/>
    <property type="match status" value="1"/>
</dbReference>
<evidence type="ECO:0000256" key="1">
    <source>
        <dbReference type="ARBA" id="ARBA00004319"/>
    </source>
</evidence>
<dbReference type="FunFam" id="2.60.120.200:FF:000018">
    <property type="entry name" value="Calreticulin 1b"/>
    <property type="match status" value="1"/>
</dbReference>
<dbReference type="Pfam" id="PF00464">
    <property type="entry name" value="SHMT"/>
    <property type="match status" value="1"/>
</dbReference>
<dbReference type="InterPro" id="IPR013320">
    <property type="entry name" value="ConA-like_dom_sf"/>
</dbReference>
<dbReference type="SUPFAM" id="SSF49899">
    <property type="entry name" value="Concanavalin A-like lectins/glucanases"/>
    <property type="match status" value="1"/>
</dbReference>
<dbReference type="Gramene" id="QL09p008289:mrna">
    <property type="protein sequence ID" value="QL09p008289:mrna"/>
    <property type="gene ID" value="QL09p008289"/>
</dbReference>
<dbReference type="InterPro" id="IPR015422">
    <property type="entry name" value="PyrdxlP-dep_Trfase_small"/>
</dbReference>
<keyword evidence="11" id="KW-1015">Disulfide bond</keyword>
<dbReference type="InterPro" id="IPR019557">
    <property type="entry name" value="AminoTfrase-like_pln_mobile"/>
</dbReference>
<dbReference type="InterPro" id="IPR009033">
    <property type="entry name" value="Calreticulin/calnexin_P_dom_sf"/>
</dbReference>
<reference evidence="15 16" key="1">
    <citation type="journal article" date="2016" name="G3 (Bethesda)">
        <title>First Draft Assembly and Annotation of the Genome of a California Endemic Oak Quercus lobata Nee (Fagaceae).</title>
        <authorList>
            <person name="Sork V.L."/>
            <person name="Fitz-Gibbon S.T."/>
            <person name="Puiu D."/>
            <person name="Crepeau M."/>
            <person name="Gugger P.F."/>
            <person name="Sherman R."/>
            <person name="Stevens K."/>
            <person name="Langley C.H."/>
            <person name="Pellegrini M."/>
            <person name="Salzberg S.L."/>
        </authorList>
    </citation>
    <scope>NUCLEOTIDE SEQUENCE [LARGE SCALE GENOMIC DNA]</scope>
    <source>
        <strain evidence="15 16">cv. SW786</strain>
    </source>
</reference>
<dbReference type="GO" id="GO:0006457">
    <property type="term" value="P:protein folding"/>
    <property type="evidence" value="ECO:0007669"/>
    <property type="project" value="InterPro"/>
</dbReference>
<dbReference type="Proteomes" id="UP000594261">
    <property type="component" value="Chromosome 9"/>
</dbReference>
<feature type="domain" description="Serine hydroxymethyltransferase-like" evidence="13">
    <location>
        <begin position="1094"/>
        <end position="1154"/>
    </location>
</feature>
<feature type="domain" description="Aminotransferase-like plant mobile" evidence="14">
    <location>
        <begin position="88"/>
        <end position="131"/>
    </location>
</feature>
<evidence type="ECO:0000259" key="13">
    <source>
        <dbReference type="Pfam" id="PF00464"/>
    </source>
</evidence>
<feature type="region of interest" description="Disordered" evidence="12">
    <location>
        <begin position="950"/>
        <end position="979"/>
    </location>
</feature>
<dbReference type="InterPro" id="IPR001580">
    <property type="entry name" value="Calret/calnex"/>
</dbReference>
<dbReference type="PROSITE" id="PS00803">
    <property type="entry name" value="CALRETICULIN_1"/>
    <property type="match status" value="1"/>
</dbReference>
<dbReference type="Pfam" id="PF10536">
    <property type="entry name" value="PMD"/>
    <property type="match status" value="2"/>
</dbReference>
<proteinExistence type="inferred from homology"/>
<keyword evidence="7" id="KW-0256">Endoplasmic reticulum</keyword>
<evidence type="ECO:0000256" key="10">
    <source>
        <dbReference type="ARBA" id="ARBA00023186"/>
    </source>
</evidence>
<keyword evidence="9" id="KW-0106">Calcium</keyword>
<dbReference type="PANTHER" id="PTHR11073:SF45">
    <property type="entry name" value="CALRETICULIN-3"/>
    <property type="match status" value="1"/>
</dbReference>
<dbReference type="GO" id="GO:0030246">
    <property type="term" value="F:carbohydrate binding"/>
    <property type="evidence" value="ECO:0007669"/>
    <property type="project" value="UniProtKB-KW"/>
</dbReference>
<dbReference type="EMBL" id="LRBV02000009">
    <property type="status" value="NOT_ANNOTATED_CDS"/>
    <property type="molecule type" value="Genomic_DNA"/>
</dbReference>
<dbReference type="SUPFAM" id="SSF53383">
    <property type="entry name" value="PLP-dependent transferases"/>
    <property type="match status" value="1"/>
</dbReference>
<feature type="domain" description="Aminotransferase-like plant mobile" evidence="14">
    <location>
        <begin position="158"/>
        <end position="407"/>
    </location>
</feature>
<keyword evidence="5" id="KW-0430">Lectin</keyword>
<feature type="region of interest" description="Disordered" evidence="12">
    <location>
        <begin position="563"/>
        <end position="616"/>
    </location>
</feature>
<feature type="compositionally biased region" description="Pro residues" evidence="12">
    <location>
        <begin position="459"/>
        <end position="502"/>
    </location>
</feature>
<feature type="disulfide bond" evidence="11">
    <location>
        <begin position="695"/>
        <end position="727"/>
    </location>
</feature>
<feature type="region of interest" description="Disordered" evidence="12">
    <location>
        <begin position="428"/>
        <end position="550"/>
    </location>
</feature>
<reference evidence="15" key="2">
    <citation type="submission" date="2021-01" db="UniProtKB">
        <authorList>
            <consortium name="EnsemblPlants"/>
        </authorList>
    </citation>
    <scope>IDENTIFICATION</scope>
</reference>
<dbReference type="SUPFAM" id="SSF63887">
    <property type="entry name" value="P-domain of calnexin/calreticulin"/>
    <property type="match status" value="1"/>
</dbReference>
<evidence type="ECO:0000256" key="6">
    <source>
        <dbReference type="ARBA" id="ARBA00022737"/>
    </source>
</evidence>
<dbReference type="PRINTS" id="PR00626">
    <property type="entry name" value="CALRETICULIN"/>
</dbReference>
<dbReference type="GO" id="GO:0005788">
    <property type="term" value="C:endoplasmic reticulum lumen"/>
    <property type="evidence" value="ECO:0007669"/>
    <property type="project" value="UniProtKB-SubCell"/>
</dbReference>
<keyword evidence="6" id="KW-0677">Repeat</keyword>
<keyword evidence="10" id="KW-0143">Chaperone</keyword>
<feature type="region of interest" description="Disordered" evidence="12">
    <location>
        <begin position="809"/>
        <end position="857"/>
    </location>
</feature>
<dbReference type="Gene3D" id="2.60.120.200">
    <property type="match status" value="1"/>
</dbReference>
<keyword evidence="4" id="KW-0732">Signal</keyword>
<comment type="subcellular location">
    <subcellularLocation>
        <location evidence="1">Endoplasmic reticulum lumen</location>
    </subcellularLocation>
</comment>
<dbReference type="PANTHER" id="PTHR11073">
    <property type="entry name" value="CALRETICULIN AND CALNEXIN"/>
    <property type="match status" value="1"/>
</dbReference>
<evidence type="ECO:0000313" key="16">
    <source>
        <dbReference type="Proteomes" id="UP000594261"/>
    </source>
</evidence>
<dbReference type="FunFam" id="2.10.250.10:FF:000002">
    <property type="entry name" value="Calreticulin"/>
    <property type="match status" value="1"/>
</dbReference>
<feature type="compositionally biased region" description="Low complexity" evidence="12">
    <location>
        <begin position="443"/>
        <end position="458"/>
    </location>
</feature>
<keyword evidence="3" id="KW-0479">Metal-binding</keyword>
<dbReference type="InParanoid" id="A0A7N2MGZ4"/>
<accession>A0A7N2MGZ4</accession>
<evidence type="ECO:0000256" key="4">
    <source>
        <dbReference type="ARBA" id="ARBA00022729"/>
    </source>
</evidence>